<keyword evidence="6 7" id="KW-0472">Membrane</keyword>
<protein>
    <submittedName>
        <fullName evidence="9">Carbohydrate ABC transporter membrane protein 2, CUT1 family</fullName>
    </submittedName>
</protein>
<organism evidence="9 10">
    <name type="scientific">Anoxynatronum buryatiense</name>
    <dbReference type="NCBI Taxonomy" id="489973"/>
    <lineage>
        <taxon>Bacteria</taxon>
        <taxon>Bacillati</taxon>
        <taxon>Bacillota</taxon>
        <taxon>Clostridia</taxon>
        <taxon>Eubacteriales</taxon>
        <taxon>Clostridiaceae</taxon>
        <taxon>Anoxynatronum</taxon>
    </lineage>
</organism>
<dbReference type="PANTHER" id="PTHR43744">
    <property type="entry name" value="ABC TRANSPORTER PERMEASE PROTEIN MG189-RELATED-RELATED"/>
    <property type="match status" value="1"/>
</dbReference>
<dbReference type="GO" id="GO:0005886">
    <property type="term" value="C:plasma membrane"/>
    <property type="evidence" value="ECO:0007669"/>
    <property type="project" value="UniProtKB-SubCell"/>
</dbReference>
<keyword evidence="10" id="KW-1185">Reference proteome</keyword>
<comment type="caution">
    <text evidence="9">The sequence shown here is derived from an EMBL/GenBank/DDBJ whole genome shotgun (WGS) entry which is preliminary data.</text>
</comment>
<feature type="transmembrane region" description="Helical" evidence="7">
    <location>
        <begin position="96"/>
        <end position="114"/>
    </location>
</feature>
<proteinExistence type="inferred from homology"/>
<evidence type="ECO:0000256" key="4">
    <source>
        <dbReference type="ARBA" id="ARBA00022692"/>
    </source>
</evidence>
<dbReference type="Gene3D" id="1.10.3720.10">
    <property type="entry name" value="MetI-like"/>
    <property type="match status" value="1"/>
</dbReference>
<feature type="domain" description="ABC transmembrane type-1" evidence="8">
    <location>
        <begin position="61"/>
        <end position="252"/>
    </location>
</feature>
<keyword evidence="4 7" id="KW-0812">Transmembrane</keyword>
<evidence type="ECO:0000256" key="6">
    <source>
        <dbReference type="ARBA" id="ARBA00023136"/>
    </source>
</evidence>
<reference evidence="9" key="1">
    <citation type="submission" date="2017-05" db="EMBL/GenBank/DDBJ databases">
        <authorList>
            <person name="Varghese N."/>
            <person name="Submissions S."/>
        </authorList>
    </citation>
    <scope>NUCLEOTIDE SEQUENCE</scope>
    <source>
        <strain evidence="9">Su22</strain>
    </source>
</reference>
<sequence length="266" mass="30327">MRKISHLIMTLVAFLWAVPLLWMVATAFRPKHLATRISVEGPLTLQNFAEAWQLAPFPIYYRNTLIIVLGILAVQLVTATLAAYAFARLEFKGKNLLFILVLVQLMIPTDILIFPNYRILRELSLLNTRLGIMIPYFATAFGIFLMRQTFKSVPYELEEAARLDGCNLLQRIWHIYVPLAKPTYIAFGLVSVSHHWSNFLWPLIVTKDVAVRPLTVGLSIFAKSFETGAQWAQVSAATLLVIFPLLLAFFFFQRQFISSFMQSGIK</sequence>
<evidence type="ECO:0000256" key="7">
    <source>
        <dbReference type="RuleBase" id="RU363032"/>
    </source>
</evidence>
<name>A0AA45WWD3_9CLOT</name>
<dbReference type="Pfam" id="PF00528">
    <property type="entry name" value="BPD_transp_1"/>
    <property type="match status" value="1"/>
</dbReference>
<evidence type="ECO:0000259" key="8">
    <source>
        <dbReference type="PROSITE" id="PS50928"/>
    </source>
</evidence>
<dbReference type="GO" id="GO:0055085">
    <property type="term" value="P:transmembrane transport"/>
    <property type="evidence" value="ECO:0007669"/>
    <property type="project" value="InterPro"/>
</dbReference>
<accession>A0AA45WWD3</accession>
<keyword evidence="5 7" id="KW-1133">Transmembrane helix</keyword>
<keyword evidence="2 7" id="KW-0813">Transport</keyword>
<feature type="transmembrane region" description="Helical" evidence="7">
    <location>
        <begin position="64"/>
        <end position="84"/>
    </location>
</feature>
<dbReference type="SUPFAM" id="SSF161098">
    <property type="entry name" value="MetI-like"/>
    <property type="match status" value="1"/>
</dbReference>
<gene>
    <name evidence="9" type="ORF">SAMN06296020_107123</name>
</gene>
<dbReference type="PANTHER" id="PTHR43744:SF3">
    <property type="entry name" value="LACTOSE TRANSPORT SYSTEM PERMEASE PROTEIN LACG"/>
    <property type="match status" value="1"/>
</dbReference>
<feature type="transmembrane region" description="Helical" evidence="7">
    <location>
        <begin position="231"/>
        <end position="252"/>
    </location>
</feature>
<feature type="transmembrane region" description="Helical" evidence="7">
    <location>
        <begin position="126"/>
        <end position="146"/>
    </location>
</feature>
<dbReference type="EMBL" id="FXUF01000007">
    <property type="protein sequence ID" value="SMP58782.1"/>
    <property type="molecule type" value="Genomic_DNA"/>
</dbReference>
<dbReference type="AlphaFoldDB" id="A0AA45WWD3"/>
<evidence type="ECO:0000256" key="3">
    <source>
        <dbReference type="ARBA" id="ARBA00022475"/>
    </source>
</evidence>
<evidence type="ECO:0000313" key="9">
    <source>
        <dbReference type="EMBL" id="SMP58782.1"/>
    </source>
</evidence>
<dbReference type="RefSeq" id="WP_283409446.1">
    <property type="nucleotide sequence ID" value="NZ_FXUF01000007.1"/>
</dbReference>
<dbReference type="InterPro" id="IPR000515">
    <property type="entry name" value="MetI-like"/>
</dbReference>
<evidence type="ECO:0000256" key="2">
    <source>
        <dbReference type="ARBA" id="ARBA00022448"/>
    </source>
</evidence>
<comment type="similarity">
    <text evidence="7">Belongs to the binding-protein-dependent transport system permease family.</text>
</comment>
<evidence type="ECO:0000313" key="10">
    <source>
        <dbReference type="Proteomes" id="UP001158066"/>
    </source>
</evidence>
<keyword evidence="3" id="KW-1003">Cell membrane</keyword>
<comment type="subcellular location">
    <subcellularLocation>
        <location evidence="1 7">Cell membrane</location>
        <topology evidence="1 7">Multi-pass membrane protein</topology>
    </subcellularLocation>
</comment>
<dbReference type="InterPro" id="IPR035906">
    <property type="entry name" value="MetI-like_sf"/>
</dbReference>
<dbReference type="PROSITE" id="PS50928">
    <property type="entry name" value="ABC_TM1"/>
    <property type="match status" value="1"/>
</dbReference>
<evidence type="ECO:0000256" key="5">
    <source>
        <dbReference type="ARBA" id="ARBA00022989"/>
    </source>
</evidence>
<dbReference type="Proteomes" id="UP001158066">
    <property type="component" value="Unassembled WGS sequence"/>
</dbReference>
<dbReference type="CDD" id="cd06261">
    <property type="entry name" value="TM_PBP2"/>
    <property type="match status" value="1"/>
</dbReference>
<evidence type="ECO:0000256" key="1">
    <source>
        <dbReference type="ARBA" id="ARBA00004651"/>
    </source>
</evidence>